<dbReference type="Proteomes" id="UP000279833">
    <property type="component" value="Unassembled WGS sequence"/>
</dbReference>
<accession>A0A183KQA6</accession>
<evidence type="ECO:0000313" key="3">
    <source>
        <dbReference type="Proteomes" id="UP000279833"/>
    </source>
</evidence>
<dbReference type="AlphaFoldDB" id="A0A183KQA6"/>
<keyword evidence="1" id="KW-1133">Transmembrane helix</keyword>
<organism evidence="4">
    <name type="scientific">Schistosoma curassoni</name>
    <dbReference type="NCBI Taxonomy" id="6186"/>
    <lineage>
        <taxon>Eukaryota</taxon>
        <taxon>Metazoa</taxon>
        <taxon>Spiralia</taxon>
        <taxon>Lophotrochozoa</taxon>
        <taxon>Platyhelminthes</taxon>
        <taxon>Trematoda</taxon>
        <taxon>Digenea</taxon>
        <taxon>Strigeidida</taxon>
        <taxon>Schistosomatoidea</taxon>
        <taxon>Schistosomatidae</taxon>
        <taxon>Schistosoma</taxon>
    </lineage>
</organism>
<dbReference type="WBParaSite" id="SCUD_0001724401-mRNA-1">
    <property type="protein sequence ID" value="SCUD_0001724401-mRNA-1"/>
    <property type="gene ID" value="SCUD_0001724401"/>
</dbReference>
<sequence length="128" mass="14847">MIRQNINSRINHEEKYVLNRFSLNQFIIALLYILSPLAVCLLSGVLITLRLKYANSTNQLSDYYTKFYRLFFTSVPNNPDGVDTYHVQPLVWGFLSTFVHLTQSYNLWNGLYPTIGKLASGGRKMRHL</sequence>
<dbReference type="STRING" id="6186.A0A183KQA6"/>
<evidence type="ECO:0000256" key="1">
    <source>
        <dbReference type="SAM" id="Phobius"/>
    </source>
</evidence>
<reference evidence="2 3" key="2">
    <citation type="submission" date="2018-11" db="EMBL/GenBank/DDBJ databases">
        <authorList>
            <consortium name="Pathogen Informatics"/>
        </authorList>
    </citation>
    <scope>NUCLEOTIDE SEQUENCE [LARGE SCALE GENOMIC DNA]</scope>
    <source>
        <strain evidence="2">Dakar</strain>
        <strain evidence="3">Dakar, Senegal</strain>
    </source>
</reference>
<feature type="transmembrane region" description="Helical" evidence="1">
    <location>
        <begin position="26"/>
        <end position="49"/>
    </location>
</feature>
<protein>
    <submittedName>
        <fullName evidence="4">RSN1_7TM domain-containing protein</fullName>
    </submittedName>
</protein>
<name>A0A183KQA6_9TREM</name>
<keyword evidence="1" id="KW-0812">Transmembrane</keyword>
<keyword evidence="3" id="KW-1185">Reference proteome</keyword>
<gene>
    <name evidence="2" type="ORF">SCUD_LOCUS17242</name>
</gene>
<dbReference type="EMBL" id="UZAK01039552">
    <property type="protein sequence ID" value="VDP63148.1"/>
    <property type="molecule type" value="Genomic_DNA"/>
</dbReference>
<keyword evidence="1" id="KW-0472">Membrane</keyword>
<evidence type="ECO:0000313" key="2">
    <source>
        <dbReference type="EMBL" id="VDP63148.1"/>
    </source>
</evidence>
<reference evidence="4" key="1">
    <citation type="submission" date="2016-06" db="UniProtKB">
        <authorList>
            <consortium name="WormBaseParasite"/>
        </authorList>
    </citation>
    <scope>IDENTIFICATION</scope>
</reference>
<proteinExistence type="predicted"/>
<evidence type="ECO:0000313" key="4">
    <source>
        <dbReference type="WBParaSite" id="SCUD_0001724401-mRNA-1"/>
    </source>
</evidence>